<dbReference type="SUPFAM" id="SSF52540">
    <property type="entry name" value="P-loop containing nucleoside triphosphate hydrolases"/>
    <property type="match status" value="1"/>
</dbReference>
<evidence type="ECO:0000256" key="1">
    <source>
        <dbReference type="SAM" id="Coils"/>
    </source>
</evidence>
<feature type="region of interest" description="Disordered" evidence="2">
    <location>
        <begin position="974"/>
        <end position="1004"/>
    </location>
</feature>
<feature type="coiled-coil region" evidence="1">
    <location>
        <begin position="215"/>
        <end position="242"/>
    </location>
</feature>
<accession>A0A511BSP1</accession>
<feature type="coiled-coil region" evidence="1">
    <location>
        <begin position="751"/>
        <end position="778"/>
    </location>
</feature>
<gene>
    <name evidence="4" type="ORF">SSA02_25190</name>
</gene>
<dbReference type="Gene3D" id="3.40.50.300">
    <property type="entry name" value="P-loop containing nucleotide triphosphate hydrolases"/>
    <property type="match status" value="2"/>
</dbReference>
<dbReference type="RefSeq" id="WP_147094418.1">
    <property type="nucleotide sequence ID" value="NZ_BJVC01000008.1"/>
</dbReference>
<feature type="domain" description="YhaN AAA" evidence="3">
    <location>
        <begin position="1"/>
        <end position="208"/>
    </location>
</feature>
<keyword evidence="1" id="KW-0175">Coiled coil</keyword>
<dbReference type="OrthoDB" id="9764467at2"/>
<dbReference type="AlphaFoldDB" id="A0A511BSP1"/>
<feature type="coiled-coil region" evidence="1">
    <location>
        <begin position="484"/>
        <end position="521"/>
    </location>
</feature>
<comment type="caution">
    <text evidence="4">The sequence shown here is derived from an EMBL/GenBank/DDBJ whole genome shotgun (WGS) entry which is preliminary data.</text>
</comment>
<dbReference type="EMBL" id="BJVC01000008">
    <property type="protein sequence ID" value="GEL03356.1"/>
    <property type="molecule type" value="Genomic_DNA"/>
</dbReference>
<dbReference type="PANTHER" id="PTHR41259:SF1">
    <property type="entry name" value="DOUBLE-STRAND BREAK REPAIR RAD50 ATPASE, PUTATIVE-RELATED"/>
    <property type="match status" value="1"/>
</dbReference>
<evidence type="ECO:0000256" key="2">
    <source>
        <dbReference type="SAM" id="MobiDB-lite"/>
    </source>
</evidence>
<dbReference type="InterPro" id="IPR038734">
    <property type="entry name" value="YhaN_AAA"/>
</dbReference>
<sequence length="1185" mass="132408">MRIARLDLIRYGGFAGKTLDFGQPACDLHILHGPNEAGKSTLMQAVSDLLFGFPHHKGQDWQFDADMLRVGARLAQGDETLDMIRRRGRVRTLRNGDDTTECDENLLLRWLGGVDRERFERMWSLDHQRLRHGGETMAALEGDLGEQLLAAGFGLDTVRSVRDSLDRQASALWKKGTGRNATRLHELGRRYRTARDTLSRAASDTQDWVALTREARTLEKTLTTLDQALRDEEASLTRLQRSGRILPDLRRLETLEAEHAAYTPALFSVEETSRFHALLKEWADLRAERDDAVRKREGLLPLRAACKPDTAILAHKTTIGDFRAAFAARAAREQALSEDQAAMRALESDLKAQGLEGTPEAIRDALPDLALIGIMRPLCDETERLARRRTEWQAARSLAQHALDETMLRLDALPAYPVDALRIALRQAERGEDPDRALERLDRSLAGNRAECAQAMRDLAPWQGSVAALDAMAIPDETRLTQARDLWRSRIEAERNALEALREQDRVRETLELELRQLEREEIVSAATLETVRRERNALFSALIAQPTRPGPDDIAAYESARARSDALADRRFAAAEKTARLAALEQALERNALDRRQSENALASSREARKNEAALWSRELAASGLPALDPEHLPGWLARRARACAAFSAQATLTAERASIQCHRDRHLEALRQLVPPFPAFPGPALPGRDGSPGPEEAGVPPGSASDATACPEDPTDRQERAGRAWSSLGDAIAHASTVLEGWEQNETRIRTRQQDAEQHRKRLDALDREEEALSHAEDRLDAAWSNVLRLRPDLTRCDSATLALMETRRRDTETLLRHRERLAREDEALRDLEDSFRAFLTRLAPQDALSERALADRMAECVLALETATIDADHAAKLDRGIAEANAEIGTHQRSLTACEAQLADWFSRSGTQDMESLRAVFARSSVCHARLEEMDRLRSAICRSGDGLALETLRQAASETDPDILPALIAEHETRRDAKRQEREKAVRRQGEIDEQRRHIEGEDLARDAALEMETCRAEMAIEAERWASARIQSLLLHRVATRQRPEHTNPLLQGASHLFGRLTLGRYQGLTVLDSGTPELVGIRAGEQGFVRPGQMSEGTRDQLFLALRLSAVEQAQARGIVLPFLADDLFITFDEARARAGMDILTDLSRTTQILFLTHHAHLAEPESLSVRSGATRHTV</sequence>
<organism evidence="4 5">
    <name type="scientific">Swaminathania salitolerans</name>
    <dbReference type="NCBI Taxonomy" id="182838"/>
    <lineage>
        <taxon>Bacteria</taxon>
        <taxon>Pseudomonadati</taxon>
        <taxon>Pseudomonadota</taxon>
        <taxon>Alphaproteobacteria</taxon>
        <taxon>Acetobacterales</taxon>
        <taxon>Acetobacteraceae</taxon>
        <taxon>Swaminathania</taxon>
    </lineage>
</organism>
<dbReference type="PANTHER" id="PTHR41259">
    <property type="entry name" value="DOUBLE-STRAND BREAK REPAIR RAD50 ATPASE, PUTATIVE-RELATED"/>
    <property type="match status" value="1"/>
</dbReference>
<dbReference type="Proteomes" id="UP000321405">
    <property type="component" value="Unassembled WGS sequence"/>
</dbReference>
<reference evidence="4 5" key="1">
    <citation type="submission" date="2019-07" db="EMBL/GenBank/DDBJ databases">
        <title>Whole genome shotgun sequence of Swaminathania salitolerans NBRC 104436.</title>
        <authorList>
            <person name="Hosoyama A."/>
            <person name="Uohara A."/>
            <person name="Ohji S."/>
            <person name="Ichikawa N."/>
        </authorList>
    </citation>
    <scope>NUCLEOTIDE SEQUENCE [LARGE SCALE GENOMIC DNA]</scope>
    <source>
        <strain evidence="4 5">NBRC 104436</strain>
    </source>
</reference>
<name>A0A511BSP1_9PROT</name>
<dbReference type="InterPro" id="IPR027417">
    <property type="entry name" value="P-loop_NTPase"/>
</dbReference>
<dbReference type="Pfam" id="PF13514">
    <property type="entry name" value="AAA_27"/>
    <property type="match status" value="1"/>
</dbReference>
<evidence type="ECO:0000313" key="5">
    <source>
        <dbReference type="Proteomes" id="UP000321405"/>
    </source>
</evidence>
<proteinExistence type="predicted"/>
<keyword evidence="5" id="KW-1185">Reference proteome</keyword>
<protein>
    <recommendedName>
        <fullName evidence="3">YhaN AAA domain-containing protein</fullName>
    </recommendedName>
</protein>
<evidence type="ECO:0000259" key="3">
    <source>
        <dbReference type="Pfam" id="PF13514"/>
    </source>
</evidence>
<feature type="region of interest" description="Disordered" evidence="2">
    <location>
        <begin position="680"/>
        <end position="725"/>
    </location>
</feature>
<evidence type="ECO:0000313" key="4">
    <source>
        <dbReference type="EMBL" id="GEL03356.1"/>
    </source>
</evidence>